<dbReference type="InterPro" id="IPR019734">
    <property type="entry name" value="TPR_rpt"/>
</dbReference>
<dbReference type="Gene3D" id="3.30.70.2390">
    <property type="match status" value="1"/>
</dbReference>
<evidence type="ECO:0000256" key="1">
    <source>
        <dbReference type="PROSITE-ProRule" id="PRU00339"/>
    </source>
</evidence>
<dbReference type="PROSITE" id="PS50293">
    <property type="entry name" value="TPR_REGION"/>
    <property type="match status" value="2"/>
</dbReference>
<reference evidence="3 4" key="1">
    <citation type="journal article" date="2015" name="Int. J. Syst. Evol. Microbiol.">
        <title>Nitrosospira lacus sp. nov., a psychrotolerant, ammonia-oxidizing bacterium from sandy lake sediment.</title>
        <authorList>
            <person name="Urakawa H."/>
            <person name="Garcia J.C."/>
            <person name="Nielsen J.L."/>
            <person name="Le V.Q."/>
            <person name="Kozlowski J.A."/>
            <person name="Stein L.Y."/>
            <person name="Lim C.K."/>
            <person name="Pommerening-Roser A."/>
            <person name="Martens-Habbena W."/>
            <person name="Stahl D.A."/>
            <person name="Klotz M.G."/>
        </authorList>
    </citation>
    <scope>NUCLEOTIDE SEQUENCE [LARGE SCALE GENOMIC DNA]</scope>
    <source>
        <strain evidence="3 4">APG3</strain>
    </source>
</reference>
<dbReference type="eggNOG" id="COG0457">
    <property type="taxonomic scope" value="Bacteria"/>
</dbReference>
<dbReference type="InterPro" id="IPR011990">
    <property type="entry name" value="TPR-like_helical_dom_sf"/>
</dbReference>
<feature type="repeat" description="TPR" evidence="1">
    <location>
        <begin position="53"/>
        <end position="86"/>
    </location>
</feature>
<dbReference type="PANTHER" id="PTHR12558:SF13">
    <property type="entry name" value="CELL DIVISION CYCLE PROTEIN 27 HOMOLOG"/>
    <property type="match status" value="1"/>
</dbReference>
<gene>
    <name evidence="3" type="ORF">EBAPG3_000125</name>
</gene>
<dbReference type="PANTHER" id="PTHR12558">
    <property type="entry name" value="CELL DIVISION CYCLE 16,23,27"/>
    <property type="match status" value="1"/>
</dbReference>
<dbReference type="Pfam" id="PF13432">
    <property type="entry name" value="TPR_16"/>
    <property type="match status" value="1"/>
</dbReference>
<feature type="repeat" description="TPR" evidence="1">
    <location>
        <begin position="121"/>
        <end position="154"/>
    </location>
</feature>
<dbReference type="Gene3D" id="1.25.40.10">
    <property type="entry name" value="Tetratricopeptide repeat domain"/>
    <property type="match status" value="2"/>
</dbReference>
<dbReference type="PROSITE" id="PS51257">
    <property type="entry name" value="PROKAR_LIPOPROTEIN"/>
    <property type="match status" value="1"/>
</dbReference>
<dbReference type="InterPro" id="IPR027381">
    <property type="entry name" value="LytR/CpsA/Psr_C"/>
</dbReference>
<organism evidence="3 4">
    <name type="scientific">Nitrosospira lacus</name>
    <dbReference type="NCBI Taxonomy" id="1288494"/>
    <lineage>
        <taxon>Bacteria</taxon>
        <taxon>Pseudomonadati</taxon>
        <taxon>Pseudomonadota</taxon>
        <taxon>Betaproteobacteria</taxon>
        <taxon>Nitrosomonadales</taxon>
        <taxon>Nitrosomonadaceae</taxon>
        <taxon>Nitrosospira</taxon>
    </lineage>
</organism>
<keyword evidence="1" id="KW-0802">TPR repeat</keyword>
<dbReference type="SUPFAM" id="SSF48452">
    <property type="entry name" value="TPR-like"/>
    <property type="match status" value="1"/>
</dbReference>
<protein>
    <submittedName>
        <fullName evidence="3">Pilus assembly protein TadD</fullName>
    </submittedName>
</protein>
<dbReference type="Proteomes" id="UP000012179">
    <property type="component" value="Chromosome"/>
</dbReference>
<name>A0A1W6SKI8_9PROT</name>
<feature type="repeat" description="TPR" evidence="1">
    <location>
        <begin position="87"/>
        <end position="120"/>
    </location>
</feature>
<proteinExistence type="predicted"/>
<evidence type="ECO:0000313" key="4">
    <source>
        <dbReference type="Proteomes" id="UP000012179"/>
    </source>
</evidence>
<dbReference type="SMART" id="SM00028">
    <property type="entry name" value="TPR"/>
    <property type="match status" value="3"/>
</dbReference>
<dbReference type="Pfam" id="PF13414">
    <property type="entry name" value="TPR_11"/>
    <property type="match status" value="1"/>
</dbReference>
<dbReference type="KEGG" id="nlc:EBAPG3_000125"/>
<evidence type="ECO:0000259" key="2">
    <source>
        <dbReference type="Pfam" id="PF13399"/>
    </source>
</evidence>
<evidence type="ECO:0000313" key="3">
    <source>
        <dbReference type="EMBL" id="ARO86314.1"/>
    </source>
</evidence>
<feature type="domain" description="LytR/CpsA/Psr regulator C-terminal" evidence="2">
    <location>
        <begin position="245"/>
        <end position="333"/>
    </location>
</feature>
<accession>A0A1W6SKI8</accession>
<dbReference type="EMBL" id="CP021106">
    <property type="protein sequence ID" value="ARO86314.1"/>
    <property type="molecule type" value="Genomic_DNA"/>
</dbReference>
<sequence length="363" mass="39765">MNKEVYDMFKVKRLVWVMSCVSVMGGCALYQSSDKQALSIKPVMDVKHATGGAEAMYWLGRYYQGKMNYTEAAAAYEKALAADPAHAEAHNGLGVSYSLLGRHELALQHFRKAIELLPMAAHLHNNLGYAHFARGQESEAVAAFEQALRLDPENRQARSNLAAAYEKAELHDEAAMLRMARPEPTAAPDTFSATIPAAPSRLVQVTPNVFELRMTDADSMTALRTGRSTGKTAVSQDAGNLDSKDVRIEVSNGNGMSGMAAQVSGFLQRSGFAKARLTDRPPYQQVQTEIHYRPGNSVLAGQISQMMPKQAPVVESYNLRREVQVRVLLGKDFAREAAYFDNRGKIQVALSAGKAADAEEPRE</sequence>
<dbReference type="PROSITE" id="PS50005">
    <property type="entry name" value="TPR"/>
    <property type="match status" value="3"/>
</dbReference>
<dbReference type="Pfam" id="PF13399">
    <property type="entry name" value="LytR_C"/>
    <property type="match status" value="1"/>
</dbReference>
<keyword evidence="4" id="KW-1185">Reference proteome</keyword>
<dbReference type="AlphaFoldDB" id="A0A1W6SKI8"/>